<proteinExistence type="predicted"/>
<evidence type="ECO:0000256" key="4">
    <source>
        <dbReference type="ARBA" id="ARBA00022691"/>
    </source>
</evidence>
<name>A0A540VPX3_9GAMM</name>
<keyword evidence="3 7" id="KW-0808">Transferase</keyword>
<keyword evidence="2 7" id="KW-0489">Methyltransferase</keyword>
<accession>A0A540VPX3</accession>
<dbReference type="GO" id="GO:0009007">
    <property type="term" value="F:site-specific DNA-methyltransferase (adenine-specific) activity"/>
    <property type="evidence" value="ECO:0007669"/>
    <property type="project" value="UniProtKB-EC"/>
</dbReference>
<dbReference type="InterPro" id="IPR011639">
    <property type="entry name" value="MethylTrfase_TaqI-like_dom"/>
</dbReference>
<evidence type="ECO:0000256" key="3">
    <source>
        <dbReference type="ARBA" id="ARBA00022679"/>
    </source>
</evidence>
<dbReference type="GO" id="GO:0006304">
    <property type="term" value="P:DNA modification"/>
    <property type="evidence" value="ECO:0007669"/>
    <property type="project" value="InterPro"/>
</dbReference>
<sequence length="1178" mass="134437">MDTGKLKKFAQAARRELIQQTAGKLEQVLAEGSLARREQARAVAELEKEIQAHGRDEVIERAAYTWFNRLTALRFMDAQRYNRIMAVSPAEGQSQPEILAEAKQGHIDEQTVPQKVREQVFALLDGRAPSRDPQAEAYRLLLVAVCNYWHQAMPFLFERISDWTELLMPDDLLSDTAVRTRIRSVLSAEDCQDVEVIGWLYQFYISEKKDEVFAGLKKGKKITPENIPAATQLFTPHWIVRYLVENSLGRLWLLNRPNSRLAERMDYYIAPEEPETDFLKISKPEEIKLCDPACGSGHMLTYAFDLLYAIYEEEGYAPDDIPALILKHNLTGIEIDERAGALAAFALAMKAAEKLGRRKFLKLAVQPNIVVLQDVRFSEEELEDYMAEVGRDLFTADLRETLGQFEQAKNFGSLIQPALNDPTEVRRVLGTKDFEGNLFLSGTHQRVLDVIRMAEAISPKYHVVVANPPYMGGKGMNADLSRFAKSRFQDSKSDLFAMFIERSLQLLISNGMTAMITMQAWMFLSSFEKLRKKILENAFIPTMAHLGERAFDTIGGAVVSTTAFILGKARLSEQAGDYIRLVDGDCEAEKSAALITASRRLAPGMVFRVSPVEFGRIPGSPLVYWLPTGVLRMIADSEEMGQHVDSKQGLATANNERFMRSWHEVSLCQIGFNIPTSEDAEKTGLRWFPINKGGQFRKWYGNHEFIVNWQADGREIKAYVTDRYPYLNGNIDYVIKDRGRFFHESISWSDITTGANAFRLYPKGFLYDATGHSAFTKTADDSWRILSFCNSRPCELIARAINPTVHFHIGYFDKLPWPAHWDGERQSGRVLRTIAISHADWDAYETSWDFTTLPLLSPDHRGETLADSYATLRTHWQCRTDKMQRLEEENNRIFIEAYGLQDELTPEVPIEEITLTCNPAYRYGVKISEEEREKRLLADTIAEFLSYAVGCMFGRYSLDKPGLVLANQGETLADYLAQVPKPSFMPDEDNVITILDDTWFTDDIVERFHAFLRVTFGKEHFQENLEFIEDAIGKPVRKYFLKDFYKDHVQRYKKRPIYWLFSSPKGSFNALIYMHRYRPDTVSVILNEYLREFRTKLAARVQQLEEIEASAASSARDKTAALKEISKLRATIAELEDWERKVLLPLASEKIEIDLDDGVKANYPRFGAALAKVTGLSK</sequence>
<evidence type="ECO:0000256" key="1">
    <source>
        <dbReference type="ARBA" id="ARBA00011900"/>
    </source>
</evidence>
<reference evidence="7 8" key="1">
    <citation type="submission" date="2019-06" db="EMBL/GenBank/DDBJ databases">
        <title>Metagenome assembled Genome of Spiribacter salinus SL48-SHIP from the microbial mat of Salt Lake 48 (Novosibirsk region, Russia).</title>
        <authorList>
            <person name="Shipova A."/>
            <person name="Rozanov A.S."/>
            <person name="Bryanskaya A.V."/>
            <person name="Peltek S.E."/>
        </authorList>
    </citation>
    <scope>NUCLEOTIDE SEQUENCE [LARGE SCALE GENOMIC DNA]</scope>
    <source>
        <strain evidence="7">SL48-SHIP-2</strain>
    </source>
</reference>
<organism evidence="7 8">
    <name type="scientific">Spiribacter salinus</name>
    <dbReference type="NCBI Taxonomy" id="1335746"/>
    <lineage>
        <taxon>Bacteria</taxon>
        <taxon>Pseudomonadati</taxon>
        <taxon>Pseudomonadota</taxon>
        <taxon>Gammaproteobacteria</taxon>
        <taxon>Chromatiales</taxon>
        <taxon>Ectothiorhodospiraceae</taxon>
        <taxon>Spiribacter</taxon>
    </lineage>
</organism>
<dbReference type="GO" id="GO:0032259">
    <property type="term" value="P:methylation"/>
    <property type="evidence" value="ECO:0007669"/>
    <property type="project" value="UniProtKB-KW"/>
</dbReference>
<dbReference type="Gene3D" id="3.40.50.150">
    <property type="entry name" value="Vaccinia Virus protein VP39"/>
    <property type="match status" value="1"/>
</dbReference>
<dbReference type="InterPro" id="IPR050953">
    <property type="entry name" value="N4_N6_ade-DNA_methylase"/>
</dbReference>
<comment type="caution">
    <text evidence="7">The sequence shown here is derived from an EMBL/GenBank/DDBJ whole genome shotgun (WGS) entry which is preliminary data.</text>
</comment>
<comment type="catalytic activity">
    <reaction evidence="5">
        <text>a 2'-deoxyadenosine in DNA + S-adenosyl-L-methionine = an N(6)-methyl-2'-deoxyadenosine in DNA + S-adenosyl-L-homocysteine + H(+)</text>
        <dbReference type="Rhea" id="RHEA:15197"/>
        <dbReference type="Rhea" id="RHEA-COMP:12418"/>
        <dbReference type="Rhea" id="RHEA-COMP:12419"/>
        <dbReference type="ChEBI" id="CHEBI:15378"/>
        <dbReference type="ChEBI" id="CHEBI:57856"/>
        <dbReference type="ChEBI" id="CHEBI:59789"/>
        <dbReference type="ChEBI" id="CHEBI:90615"/>
        <dbReference type="ChEBI" id="CHEBI:90616"/>
        <dbReference type="EC" id="2.1.1.72"/>
    </reaction>
</comment>
<evidence type="ECO:0000313" key="8">
    <source>
        <dbReference type="Proteomes" id="UP000315400"/>
    </source>
</evidence>
<dbReference type="EC" id="2.1.1.72" evidence="1"/>
<dbReference type="InterPro" id="IPR029063">
    <property type="entry name" value="SAM-dependent_MTases_sf"/>
</dbReference>
<protein>
    <recommendedName>
        <fullName evidence="1">site-specific DNA-methyltransferase (adenine-specific)</fullName>
        <ecNumber evidence="1">2.1.1.72</ecNumber>
    </recommendedName>
</protein>
<dbReference type="NCBIfam" id="NF033452">
    <property type="entry name" value="BREX_1_MTaseX"/>
    <property type="match status" value="1"/>
</dbReference>
<gene>
    <name evidence="7" type="primary">pglX</name>
    <name evidence="7" type="ORF">FKY71_11830</name>
</gene>
<evidence type="ECO:0000256" key="5">
    <source>
        <dbReference type="ARBA" id="ARBA00047942"/>
    </source>
</evidence>
<dbReference type="SUPFAM" id="SSF53335">
    <property type="entry name" value="S-adenosyl-L-methionine-dependent methyltransferases"/>
    <property type="match status" value="1"/>
</dbReference>
<dbReference type="PANTHER" id="PTHR33841">
    <property type="entry name" value="DNA METHYLTRANSFERASE YEEA-RELATED"/>
    <property type="match status" value="1"/>
</dbReference>
<dbReference type="AlphaFoldDB" id="A0A540VPX3"/>
<feature type="domain" description="Type II methyltransferase M.TaqI-like" evidence="6">
    <location>
        <begin position="328"/>
        <end position="548"/>
    </location>
</feature>
<dbReference type="PROSITE" id="PS00092">
    <property type="entry name" value="N6_MTASE"/>
    <property type="match status" value="1"/>
</dbReference>
<dbReference type="PANTHER" id="PTHR33841:SF1">
    <property type="entry name" value="DNA METHYLTRANSFERASE A"/>
    <property type="match status" value="1"/>
</dbReference>
<evidence type="ECO:0000313" key="7">
    <source>
        <dbReference type="EMBL" id="TQE98819.1"/>
    </source>
</evidence>
<keyword evidence="4" id="KW-0949">S-adenosyl-L-methionine</keyword>
<dbReference type="InterPro" id="IPR047939">
    <property type="entry name" value="BREX_1_PglX"/>
</dbReference>
<dbReference type="GO" id="GO:0003676">
    <property type="term" value="F:nucleic acid binding"/>
    <property type="evidence" value="ECO:0007669"/>
    <property type="project" value="InterPro"/>
</dbReference>
<dbReference type="EMBL" id="VIFK01000131">
    <property type="protein sequence ID" value="TQE98819.1"/>
    <property type="molecule type" value="Genomic_DNA"/>
</dbReference>
<evidence type="ECO:0000256" key="2">
    <source>
        <dbReference type="ARBA" id="ARBA00022603"/>
    </source>
</evidence>
<evidence type="ECO:0000259" key="6">
    <source>
        <dbReference type="Pfam" id="PF07669"/>
    </source>
</evidence>
<dbReference type="Proteomes" id="UP000315400">
    <property type="component" value="Unassembled WGS sequence"/>
</dbReference>
<dbReference type="InterPro" id="IPR002052">
    <property type="entry name" value="DNA_methylase_N6_adenine_CS"/>
</dbReference>
<dbReference type="PRINTS" id="PR00507">
    <property type="entry name" value="N12N6MTFRASE"/>
</dbReference>
<dbReference type="Pfam" id="PF07669">
    <property type="entry name" value="Eco57I"/>
    <property type="match status" value="1"/>
</dbReference>